<organism evidence="1">
    <name type="scientific">marine sediment metagenome</name>
    <dbReference type="NCBI Taxonomy" id="412755"/>
    <lineage>
        <taxon>unclassified sequences</taxon>
        <taxon>metagenomes</taxon>
        <taxon>ecological metagenomes</taxon>
    </lineage>
</organism>
<proteinExistence type="predicted"/>
<accession>A0A0F9GLS3</accession>
<name>A0A0F9GLS3_9ZZZZ</name>
<dbReference type="EMBL" id="LAZR01025923">
    <property type="protein sequence ID" value="KKL70355.1"/>
    <property type="molecule type" value="Genomic_DNA"/>
</dbReference>
<evidence type="ECO:0000313" key="1">
    <source>
        <dbReference type="EMBL" id="KKL70355.1"/>
    </source>
</evidence>
<sequence>MEKILSNSHFWCVAEIGSSVPSHAIYEGRDSIPPRHADTGGIGMPISNTVAPLGNILMDYIDGRYKERGDNIYD</sequence>
<protein>
    <submittedName>
        <fullName evidence="1">Uncharacterized protein</fullName>
    </submittedName>
</protein>
<dbReference type="AlphaFoldDB" id="A0A0F9GLS3"/>
<gene>
    <name evidence="1" type="ORF">LCGC14_2105740</name>
</gene>
<comment type="caution">
    <text evidence="1">The sequence shown here is derived from an EMBL/GenBank/DDBJ whole genome shotgun (WGS) entry which is preliminary data.</text>
</comment>
<reference evidence="1" key="1">
    <citation type="journal article" date="2015" name="Nature">
        <title>Complex archaea that bridge the gap between prokaryotes and eukaryotes.</title>
        <authorList>
            <person name="Spang A."/>
            <person name="Saw J.H."/>
            <person name="Jorgensen S.L."/>
            <person name="Zaremba-Niedzwiedzka K."/>
            <person name="Martijn J."/>
            <person name="Lind A.E."/>
            <person name="van Eijk R."/>
            <person name="Schleper C."/>
            <person name="Guy L."/>
            <person name="Ettema T.J."/>
        </authorList>
    </citation>
    <scope>NUCLEOTIDE SEQUENCE</scope>
</reference>